<keyword evidence="3" id="KW-1185">Reference proteome</keyword>
<dbReference type="EMBL" id="LEKV01000066">
    <property type="protein sequence ID" value="KVI11635.1"/>
    <property type="molecule type" value="Genomic_DNA"/>
</dbReference>
<dbReference type="SUPFAM" id="SSF50249">
    <property type="entry name" value="Nucleic acid-binding proteins"/>
    <property type="match status" value="1"/>
</dbReference>
<organism evidence="2 3">
    <name type="scientific">Cynara cardunculus var. scolymus</name>
    <name type="common">Globe artichoke</name>
    <name type="synonym">Cynara scolymus</name>
    <dbReference type="NCBI Taxonomy" id="59895"/>
    <lineage>
        <taxon>Eukaryota</taxon>
        <taxon>Viridiplantae</taxon>
        <taxon>Streptophyta</taxon>
        <taxon>Embryophyta</taxon>
        <taxon>Tracheophyta</taxon>
        <taxon>Spermatophyta</taxon>
        <taxon>Magnoliopsida</taxon>
        <taxon>eudicotyledons</taxon>
        <taxon>Gunneridae</taxon>
        <taxon>Pentapetalae</taxon>
        <taxon>asterids</taxon>
        <taxon>campanulids</taxon>
        <taxon>Asterales</taxon>
        <taxon>Asteraceae</taxon>
        <taxon>Carduoideae</taxon>
        <taxon>Cardueae</taxon>
        <taxon>Carduinae</taxon>
        <taxon>Cynara</taxon>
    </lineage>
</organism>
<gene>
    <name evidence="2" type="ORF">Ccrd_009953</name>
</gene>
<dbReference type="Pfam" id="PF02721">
    <property type="entry name" value="DUF223"/>
    <property type="match status" value="1"/>
</dbReference>
<proteinExistence type="predicted"/>
<dbReference type="AlphaFoldDB" id="A0A103YMA8"/>
<feature type="domain" description="Replication protein A 70 kDa DNA-binding subunit B/D first OB fold" evidence="1">
    <location>
        <begin position="5"/>
        <end position="88"/>
    </location>
</feature>
<dbReference type="InterPro" id="IPR003871">
    <property type="entry name" value="RFA1B/D_OB_1st"/>
</dbReference>
<dbReference type="PANTHER" id="PTHR47165">
    <property type="entry name" value="OS03G0429900 PROTEIN"/>
    <property type="match status" value="1"/>
</dbReference>
<dbReference type="Gene3D" id="2.40.50.140">
    <property type="entry name" value="Nucleic acid-binding proteins"/>
    <property type="match status" value="1"/>
</dbReference>
<protein>
    <submittedName>
        <fullName evidence="2">Nucleic acid-binding, OB-fold</fullName>
    </submittedName>
</protein>
<dbReference type="Proteomes" id="UP000243975">
    <property type="component" value="Unassembled WGS sequence"/>
</dbReference>
<dbReference type="PANTHER" id="PTHR47165:SF4">
    <property type="entry name" value="OS03G0429900 PROTEIN"/>
    <property type="match status" value="1"/>
</dbReference>
<reference evidence="2 3" key="1">
    <citation type="journal article" date="2016" name="Sci. Rep.">
        <title>The genome sequence of the outbreeding globe artichoke constructed de novo incorporating a phase-aware low-pass sequencing strategy of F1 progeny.</title>
        <authorList>
            <person name="Scaglione D."/>
            <person name="Reyes-Chin-Wo S."/>
            <person name="Acquadro A."/>
            <person name="Froenicke L."/>
            <person name="Portis E."/>
            <person name="Beitel C."/>
            <person name="Tirone M."/>
            <person name="Mauro R."/>
            <person name="Lo Monaco A."/>
            <person name="Mauromicale G."/>
            <person name="Faccioli P."/>
            <person name="Cattivelli L."/>
            <person name="Rieseberg L."/>
            <person name="Michelmore R."/>
            <person name="Lanteri S."/>
        </authorList>
    </citation>
    <scope>NUCLEOTIDE SEQUENCE [LARGE SCALE GENOMIC DNA]</scope>
    <source>
        <strain evidence="2">2C</strain>
    </source>
</reference>
<evidence type="ECO:0000259" key="1">
    <source>
        <dbReference type="Pfam" id="PF02721"/>
    </source>
</evidence>
<evidence type="ECO:0000313" key="3">
    <source>
        <dbReference type="Proteomes" id="UP000243975"/>
    </source>
</evidence>
<comment type="caution">
    <text evidence="2">The sequence shown here is derived from an EMBL/GenBank/DDBJ whole genome shotgun (WGS) entry which is preliminary data.</text>
</comment>
<dbReference type="InterPro" id="IPR012340">
    <property type="entry name" value="NA-bd_OB-fold"/>
</dbReference>
<evidence type="ECO:0000313" key="2">
    <source>
        <dbReference type="EMBL" id="KVI11635.1"/>
    </source>
</evidence>
<sequence length="209" mass="23701">MEFVGLQNLVLDNESWVVKIRICKLCKSLNIKRNGEFISLDMVLIDENGSLMTTMVRKNLVNKFNLLFKEGNVWLRISAFKVIDSNLKIIFTLLTKVEKIDTHVPSIPIHGFQLASEKIINDRLNDDNILTAAVGDVETMRGGFRKRDSEIISRLFKLYLSVRNDTGVVNCVVLHKLAERMVDSSPLKLLNKSDSDKDNLPHEITSLCG</sequence>
<accession>A0A103YMA8</accession>
<name>A0A103YMA8_CYNCS</name>
<dbReference type="Gramene" id="KVI11635">
    <property type="protein sequence ID" value="KVI11635"/>
    <property type="gene ID" value="Ccrd_009953"/>
</dbReference>